<sequence length="86" mass="10252">MHIDTFFKRIGQDAGKRCGCHYEIYERFCLDNLLDALYKLDTLNKSDAEYVRKEAVRHGYDLTLEGQQQTENAYNETMNEIRRQQE</sequence>
<accession>A0AA44LAD5</accession>
<evidence type="ECO:0000313" key="1">
    <source>
        <dbReference type="EMBL" id="OLY66436.1"/>
    </source>
</evidence>
<organism evidence="1 2">
    <name type="scientific">Citrobacter braakii</name>
    <dbReference type="NCBI Taxonomy" id="57706"/>
    <lineage>
        <taxon>Bacteria</taxon>
        <taxon>Pseudomonadati</taxon>
        <taxon>Pseudomonadota</taxon>
        <taxon>Gammaproteobacteria</taxon>
        <taxon>Enterobacterales</taxon>
        <taxon>Enterobacteriaceae</taxon>
        <taxon>Citrobacter</taxon>
        <taxon>Citrobacter freundii complex</taxon>
    </lineage>
</organism>
<dbReference type="EMBL" id="MTCP01000026">
    <property type="protein sequence ID" value="OLY66436.1"/>
    <property type="molecule type" value="Genomic_DNA"/>
</dbReference>
<name>A0AA44LAD5_CITBR</name>
<reference evidence="1 2" key="1">
    <citation type="submission" date="2017-01" db="EMBL/GenBank/DDBJ databases">
        <title>First report of the plasmid-mediated mcr-1 gene in Citrobacter freudii.</title>
        <authorList>
            <person name="Liu J."/>
            <person name="Yang Y."/>
            <person name="Li Y."/>
            <person name="Liu D."/>
            <person name="Tuo H."/>
            <person name="Davis M."/>
            <person name="Zhang A."/>
        </authorList>
    </citation>
    <scope>NUCLEOTIDE SEQUENCE [LARGE SCALE GENOMIC DNA]</scope>
    <source>
        <strain evidence="1 2">SCC4</strain>
    </source>
</reference>
<dbReference type="Proteomes" id="UP000185597">
    <property type="component" value="Unassembled WGS sequence"/>
</dbReference>
<proteinExistence type="predicted"/>
<evidence type="ECO:0000313" key="2">
    <source>
        <dbReference type="Proteomes" id="UP000185597"/>
    </source>
</evidence>
<protein>
    <recommendedName>
        <fullName evidence="3">Dpoa decarboxylase</fullName>
    </recommendedName>
</protein>
<gene>
    <name evidence="1" type="ORF">BWD41_25800</name>
</gene>
<comment type="caution">
    <text evidence="1">The sequence shown here is derived from an EMBL/GenBank/DDBJ whole genome shotgun (WGS) entry which is preliminary data.</text>
</comment>
<evidence type="ECO:0008006" key="3">
    <source>
        <dbReference type="Google" id="ProtNLM"/>
    </source>
</evidence>
<dbReference type="AlphaFoldDB" id="A0AA44LAD5"/>